<feature type="compositionally biased region" description="Basic residues" evidence="7">
    <location>
        <begin position="573"/>
        <end position="582"/>
    </location>
</feature>
<feature type="compositionally biased region" description="Basic and acidic residues" evidence="7">
    <location>
        <begin position="42"/>
        <end position="51"/>
    </location>
</feature>
<dbReference type="InterPro" id="IPR026003">
    <property type="entry name" value="Cohesin_HEAT"/>
</dbReference>
<evidence type="ECO:0000313" key="10">
    <source>
        <dbReference type="Proteomes" id="UP001159428"/>
    </source>
</evidence>
<comment type="similarity">
    <text evidence="2 6">Belongs to the SCC2/Nipped-B family.</text>
</comment>
<evidence type="ECO:0000256" key="7">
    <source>
        <dbReference type="SAM" id="MobiDB-lite"/>
    </source>
</evidence>
<feature type="compositionally biased region" description="Basic residues" evidence="7">
    <location>
        <begin position="2083"/>
        <end position="2096"/>
    </location>
</feature>
<feature type="compositionally biased region" description="Low complexity" evidence="7">
    <location>
        <begin position="29"/>
        <end position="40"/>
    </location>
</feature>
<dbReference type="GO" id="GO:0003682">
    <property type="term" value="F:chromatin binding"/>
    <property type="evidence" value="ECO:0007669"/>
    <property type="project" value="TreeGrafter"/>
</dbReference>
<feature type="compositionally biased region" description="Polar residues" evidence="7">
    <location>
        <begin position="362"/>
        <end position="375"/>
    </location>
</feature>
<keyword evidence="5 6" id="KW-0131">Cell cycle</keyword>
<feature type="compositionally biased region" description="Polar residues" evidence="7">
    <location>
        <begin position="253"/>
        <end position="269"/>
    </location>
</feature>
<dbReference type="InterPro" id="IPR011989">
    <property type="entry name" value="ARM-like"/>
</dbReference>
<name>A0AAU9WI22_9CNID</name>
<gene>
    <name evidence="9" type="ORF">PMEA_00006710</name>
</gene>
<dbReference type="GO" id="GO:0090694">
    <property type="term" value="C:Scc2-Scc4 cohesin loading complex"/>
    <property type="evidence" value="ECO:0007669"/>
    <property type="project" value="TreeGrafter"/>
</dbReference>
<feature type="region of interest" description="Disordered" evidence="7">
    <location>
        <begin position="481"/>
        <end position="500"/>
    </location>
</feature>
<sequence>MDTSVPIATLAGISSLTDLLPELPFPGPSSSRRSNTLLRSPKVTEEAREVLNRPDRSLVQQLSQALCISKSTSDQLILKDGTNQDDSISCQGSPLLLQAIVSQTPNVFNSQSVKTVSESYQDPQGYSPVGYNPMSPCQRVSPSNVRSPLYAGSPGGLQANSPYMNSPEHAASLRLMASSPHTLKAQSHPVPYPQFSGTAQGAHNTARQPRSESAVHINGGSPNVPLMQPQIVLTPTQAFSPAKTRHGRHSLSKSELQQSTNQNVPSSDQGVLKAPHPSERQRNIDLSSTVQRNLNENEFYQSHTQVGRGSVHNQSVYDSLSALEALASQNGFNFDPSVLGQASQQLAAINEKQKNTHLLARTSGQSHNQESMLNRTSERESKSKKRRKSSKSKSELDVEDNPGELTSMQVYNSQIVELDNMLKEQQGDIHSQCRSSRSSRKSVEDPYRTNVDAVDEMHTLAPMSAMYLHKEEPTHSNILPNRTEKPLTPDHNHLTSPNLRVSPSLKGLQLYVPKLVITKVKQRRGSKEVETHQVREVLPDSESEIHRSKKRRRSSDDMGRINSSHEWDEAPPKKRSKSKKQKVKETHESEDIMETLTFRKLGDLLENLFEFDDECNAPSFHDLDDQEPKPETLLSRSIVQEFYAEMAKLKSLGVLHKVPSDDLMRLLQIMERHIRDGLHLQLQCNADQDDDEEQRLWRDLCLDRMVRAVESSLVVLIILTSPSMPKQLYLEEVIARVISFTKYQLRSNIFPEYDPIYRESDPNESVLLIPKAKRAKSSSAKLKSMSLFYNKVCELVSLLGDLVDIQTLTDTDILQVSNLGTSPFFVENISDLQHSALKLVRSIFRKYVKHRDLILEDIFASLAKLPSSKRTLRSYRLTGDLSIQMVTALVLQLIQSSVKIPENTDDMQDEAEDDENKPHIDRNIIIITSYENALRTAQNFLSMFLNKCISVGKDEEDYRPLFENFLQDLLVTLNRPDWPAAEVLLTLLGRLLIVTFNNKTNDVSLRVSAIDYLGVVAAHLRKDAVNSQQDTESITEILVEQLGEVSEDSGDEVSHLDERSGKRNQILQKTLANWLNSEGNADAAFMFARQFFLAQWIRDNHVEMERCLRTPVEDPLDSGEGLTNDSFIDAQSITKLEDKKAFLLSILDGRNVSTIRSSHNSLDYEQAMLVTRYLASSRSFSKSFDAYLSQILRVLTESAVAIRTKAMKSLSAVISADPSILSRDDMQKGVHAKFVDMSTSVREAAVELIGRFVLNKPELIHQYYDMIIERILDTGISVRKRVIKILRDICINHPDFPKNTEICVKIIRRICDEEGIKELVTKVFQQMWFTPLKGEENSNVLVKRVVHMTDVVAACGENGDWYEQLLENLLHNEEDSIAKASEEASQQIVNCLVENVLSLEERAVAQSEGKGSSSQRLVSSLSTLYLISKIKPQLLVKHAMTLHPYLSTKCSTQGDYLVIHNVARILELVVPLMEHPSETFLASLEEDLMRLTVKHGQTVVQSCISCLGAVVNKVTHNIRLVKDYFLKYHGYLAKAKADMTKNPSKAQVNRPTLLRSLFTLGLLCKQFDFDSDAKPKNEGSTKDRVFAVYIYFTKHSDEEVCQKAITGLGFLCMRYGELLLKGEAKELYQGILSQANKPLKLKLQVLKNLQTHLLEEEKRLHVQDHHRHRKVEKEKENQNLKELGDTQSGTTSAVMQVYLKSVLESFLHPQPSVRMAALHVVNLILRQGLVHPVQCVPYLIAIGTDEEQQMRVKSDQQLSELANKYSMFVQMKALAGIKMSFELQRLIYKDKNTAIRGFRKEANHCALGHLYSIIRTSRQPRRSLLQSMLRIFDDHKGAKLDLLLYISDNMAHFPYSVQAEPLFVIYHIDTILSVTGANVLQSFKEAMTPVAKPAIESEGQIPPVQGNEFEEEEENFESVLARIPPDPTIFEQRCVASQGCLLLLYLKQHLKEMYGFSDSKCHKYSPSEPTKTYDKTVSRKAGVFFNPEQVLRYVEEPDAVRSHEQLVQDYLEFKTLMMMLDPSEEDSDDSGNGGRESPIGEGQMTDLEGNLKTPSAKPREKRAPKPRKVVKGRKMPPAGQSKAKTKPKGKRPKKKVISFDFKLCPQYGLSS</sequence>
<organism evidence="9 10">
    <name type="scientific">Pocillopora meandrina</name>
    <dbReference type="NCBI Taxonomy" id="46732"/>
    <lineage>
        <taxon>Eukaryota</taxon>
        <taxon>Metazoa</taxon>
        <taxon>Cnidaria</taxon>
        <taxon>Anthozoa</taxon>
        <taxon>Hexacorallia</taxon>
        <taxon>Scleractinia</taxon>
        <taxon>Astrocoeniina</taxon>
        <taxon>Pocilloporidae</taxon>
        <taxon>Pocillopora</taxon>
    </lineage>
</organism>
<dbReference type="Pfam" id="PF12830">
    <property type="entry name" value="Nipped-B_C"/>
    <property type="match status" value="1"/>
</dbReference>
<feature type="region of interest" description="Disordered" evidence="7">
    <location>
        <begin position="426"/>
        <end position="446"/>
    </location>
</feature>
<feature type="region of interest" description="Disordered" evidence="7">
    <location>
        <begin position="198"/>
        <end position="220"/>
    </location>
</feature>
<dbReference type="Pfam" id="PF12765">
    <property type="entry name" value="Cohesin_HEAT"/>
    <property type="match status" value="1"/>
</dbReference>
<feature type="region of interest" description="Disordered" evidence="7">
    <location>
        <begin position="360"/>
        <end position="406"/>
    </location>
</feature>
<evidence type="ECO:0000256" key="2">
    <source>
        <dbReference type="ARBA" id="ARBA00009252"/>
    </source>
</evidence>
<evidence type="ECO:0000259" key="8">
    <source>
        <dbReference type="Pfam" id="PF12830"/>
    </source>
</evidence>
<proteinExistence type="inferred from homology"/>
<dbReference type="SUPFAM" id="SSF48371">
    <property type="entry name" value="ARM repeat"/>
    <property type="match status" value="1"/>
</dbReference>
<feature type="compositionally biased region" description="Basic and acidic residues" evidence="7">
    <location>
        <begin position="1671"/>
        <end position="1684"/>
    </location>
</feature>
<dbReference type="GO" id="GO:0140588">
    <property type="term" value="P:chromatin looping"/>
    <property type="evidence" value="ECO:0007669"/>
    <property type="project" value="InterPro"/>
</dbReference>
<feature type="compositionally biased region" description="Basic and acidic residues" evidence="7">
    <location>
        <begin position="525"/>
        <end position="546"/>
    </location>
</feature>
<evidence type="ECO:0000256" key="5">
    <source>
        <dbReference type="ARBA" id="ARBA00023306"/>
    </source>
</evidence>
<feature type="compositionally biased region" description="Basic and acidic residues" evidence="7">
    <location>
        <begin position="554"/>
        <end position="572"/>
    </location>
</feature>
<evidence type="ECO:0000256" key="4">
    <source>
        <dbReference type="ARBA" id="ARBA00023242"/>
    </source>
</evidence>
<reference evidence="9 10" key="1">
    <citation type="submission" date="2022-05" db="EMBL/GenBank/DDBJ databases">
        <authorList>
            <consortium name="Genoscope - CEA"/>
            <person name="William W."/>
        </authorList>
    </citation>
    <scope>NUCLEOTIDE SEQUENCE [LARGE SCALE GENOMIC DNA]</scope>
</reference>
<dbReference type="PANTHER" id="PTHR21704">
    <property type="entry name" value="NIPPED-B-LIKE PROTEIN DELANGIN SCC2-RELATED"/>
    <property type="match status" value="1"/>
</dbReference>
<feature type="region of interest" description="Disordered" evidence="7">
    <location>
        <begin position="240"/>
        <end position="284"/>
    </location>
</feature>
<dbReference type="EMBL" id="CALNXJ010000015">
    <property type="protein sequence ID" value="CAH3115719.1"/>
    <property type="molecule type" value="Genomic_DNA"/>
</dbReference>
<feature type="compositionally biased region" description="Basic and acidic residues" evidence="7">
    <location>
        <begin position="482"/>
        <end position="493"/>
    </location>
</feature>
<keyword evidence="3 6" id="KW-0677">Repeat</keyword>
<protein>
    <recommendedName>
        <fullName evidence="6">Nipped-B protein</fullName>
    </recommendedName>
</protein>
<evidence type="ECO:0000256" key="1">
    <source>
        <dbReference type="ARBA" id="ARBA00004123"/>
    </source>
</evidence>
<dbReference type="GO" id="GO:0034087">
    <property type="term" value="P:establishment of mitotic sister chromatid cohesion"/>
    <property type="evidence" value="ECO:0007669"/>
    <property type="project" value="TreeGrafter"/>
</dbReference>
<feature type="region of interest" description="Disordered" evidence="7">
    <location>
        <begin position="521"/>
        <end position="590"/>
    </location>
</feature>
<feature type="region of interest" description="Disordered" evidence="7">
    <location>
        <begin position="1661"/>
        <end position="1685"/>
    </location>
</feature>
<dbReference type="GO" id="GO:0061775">
    <property type="term" value="F:cohesin loader activity"/>
    <property type="evidence" value="ECO:0007669"/>
    <property type="project" value="InterPro"/>
</dbReference>
<feature type="domain" description="Sister chromatid cohesion C-terminal" evidence="8">
    <location>
        <begin position="1692"/>
        <end position="1871"/>
    </location>
</feature>
<dbReference type="InterPro" id="IPR016024">
    <property type="entry name" value="ARM-type_fold"/>
</dbReference>
<feature type="compositionally biased region" description="Basic residues" evidence="7">
    <location>
        <begin position="2064"/>
        <end position="2074"/>
    </location>
</feature>
<dbReference type="GO" id="GO:0071169">
    <property type="term" value="P:establishment of protein localization to chromatin"/>
    <property type="evidence" value="ECO:0007669"/>
    <property type="project" value="TreeGrafter"/>
</dbReference>
<dbReference type="CDD" id="cd23958">
    <property type="entry name" value="SCC2"/>
    <property type="match status" value="1"/>
</dbReference>
<dbReference type="Gene3D" id="1.25.10.10">
    <property type="entry name" value="Leucine-rich Repeat Variant"/>
    <property type="match status" value="2"/>
</dbReference>
<dbReference type="GO" id="GO:1990414">
    <property type="term" value="P:replication-born double-strand break repair via sister chromatid exchange"/>
    <property type="evidence" value="ECO:0007669"/>
    <property type="project" value="TreeGrafter"/>
</dbReference>
<keyword evidence="10" id="KW-1185">Reference proteome</keyword>
<feature type="region of interest" description="Disordered" evidence="7">
    <location>
        <begin position="2022"/>
        <end position="2097"/>
    </location>
</feature>
<dbReference type="GO" id="GO:0010468">
    <property type="term" value="P:regulation of gene expression"/>
    <property type="evidence" value="ECO:0007669"/>
    <property type="project" value="InterPro"/>
</dbReference>
<keyword evidence="4 6" id="KW-0539">Nucleus</keyword>
<comment type="caution">
    <text evidence="9">The sequence shown here is derived from an EMBL/GenBank/DDBJ whole genome shotgun (WGS) entry which is preliminary data.</text>
</comment>
<dbReference type="InterPro" id="IPR024986">
    <property type="entry name" value="Nipped-B_C"/>
</dbReference>
<accession>A0AAU9WI22</accession>
<dbReference type="Proteomes" id="UP001159428">
    <property type="component" value="Unassembled WGS sequence"/>
</dbReference>
<evidence type="ECO:0000256" key="3">
    <source>
        <dbReference type="ARBA" id="ARBA00022737"/>
    </source>
</evidence>
<dbReference type="InterPro" id="IPR033031">
    <property type="entry name" value="Scc2/Nipped-B"/>
</dbReference>
<feature type="compositionally biased region" description="Polar residues" evidence="7">
    <location>
        <begin position="198"/>
        <end position="208"/>
    </location>
</feature>
<comment type="subcellular location">
    <subcellularLocation>
        <location evidence="1 6">Nucleus</location>
    </subcellularLocation>
</comment>
<evidence type="ECO:0000313" key="9">
    <source>
        <dbReference type="EMBL" id="CAH3115719.1"/>
    </source>
</evidence>
<feature type="compositionally biased region" description="Basic residues" evidence="7">
    <location>
        <begin position="382"/>
        <end position="391"/>
    </location>
</feature>
<dbReference type="PANTHER" id="PTHR21704:SF18">
    <property type="entry name" value="NIPPED-B-LIKE PROTEIN"/>
    <property type="match status" value="1"/>
</dbReference>
<feature type="region of interest" description="Disordered" evidence="7">
    <location>
        <begin position="24"/>
        <end position="51"/>
    </location>
</feature>
<evidence type="ECO:0000256" key="6">
    <source>
        <dbReference type="RuleBase" id="RU364107"/>
    </source>
</evidence>